<keyword evidence="3" id="KW-1185">Reference proteome</keyword>
<dbReference type="EMBL" id="CP067341">
    <property type="protein sequence ID" value="QQP13298.1"/>
    <property type="molecule type" value="Genomic_DNA"/>
</dbReference>
<evidence type="ECO:0000256" key="1">
    <source>
        <dbReference type="SAM" id="Phobius"/>
    </source>
</evidence>
<organism evidence="2 3">
    <name type="scientific">Lysinibacillus agricola</name>
    <dbReference type="NCBI Taxonomy" id="2590012"/>
    <lineage>
        <taxon>Bacteria</taxon>
        <taxon>Bacillati</taxon>
        <taxon>Bacillota</taxon>
        <taxon>Bacilli</taxon>
        <taxon>Bacillales</taxon>
        <taxon>Bacillaceae</taxon>
        <taxon>Lysinibacillus</taxon>
    </lineage>
</organism>
<name>A0ABX7ATM8_9BACI</name>
<evidence type="ECO:0000313" key="2">
    <source>
        <dbReference type="EMBL" id="QQP13298.1"/>
    </source>
</evidence>
<keyword evidence="1" id="KW-1133">Transmembrane helix</keyword>
<dbReference type="RefSeq" id="WP_053596328.1">
    <property type="nucleotide sequence ID" value="NZ_CP067341.1"/>
</dbReference>
<accession>A0ABX7ATM8</accession>
<feature type="transmembrane region" description="Helical" evidence="1">
    <location>
        <begin position="185"/>
        <end position="204"/>
    </location>
</feature>
<gene>
    <name evidence="2" type="ORF">FJQ98_04305</name>
</gene>
<evidence type="ECO:0000313" key="3">
    <source>
        <dbReference type="Proteomes" id="UP000596049"/>
    </source>
</evidence>
<dbReference type="Proteomes" id="UP000596049">
    <property type="component" value="Chromosome"/>
</dbReference>
<feature type="transmembrane region" description="Helical" evidence="1">
    <location>
        <begin position="73"/>
        <end position="96"/>
    </location>
</feature>
<keyword evidence="1" id="KW-0472">Membrane</keyword>
<keyword evidence="1" id="KW-0812">Transmembrane</keyword>
<reference evidence="2 3" key="1">
    <citation type="submission" date="2020-01" db="EMBL/GenBank/DDBJ databases">
        <authorList>
            <person name="Liu G."/>
            <person name="Liu B."/>
        </authorList>
    </citation>
    <scope>NUCLEOTIDE SEQUENCE [LARGE SCALE GENOMIC DNA]</scope>
    <source>
        <strain evidence="2 3">FJAT-51161</strain>
    </source>
</reference>
<feature type="transmembrane region" description="Helical" evidence="1">
    <location>
        <begin position="12"/>
        <end position="31"/>
    </location>
</feature>
<proteinExistence type="predicted"/>
<sequence length="217" mass="24357">MNNTEWFSIRTLTLPATAVALLAAFFIVWLVLRVQFPKKWSEVYGDAALTFILVWKFSIIVTDFKAVIAQPFALLYFNGGTIGVFLGVMAASLQLWRKRQKLQFDATGITACSWAIILTQSIYQWLVVLLNDNQTTSEVSTLIVLSTLTVLILWKITAINRALFLYTIGLMIVAFFQPHGLWQPAVGVSVILLILGIAICRQYLHNIVQKESMGGKE</sequence>
<protein>
    <submittedName>
        <fullName evidence="2">Uncharacterized protein</fullName>
    </submittedName>
</protein>
<feature type="transmembrane region" description="Helical" evidence="1">
    <location>
        <begin position="108"/>
        <end position="127"/>
    </location>
</feature>
<feature type="transmembrane region" description="Helical" evidence="1">
    <location>
        <begin position="139"/>
        <end position="156"/>
    </location>
</feature>
<feature type="transmembrane region" description="Helical" evidence="1">
    <location>
        <begin position="43"/>
        <end position="61"/>
    </location>
</feature>